<organism evidence="2 3">
    <name type="scientific">Panicum virgatum</name>
    <name type="common">Blackwell switchgrass</name>
    <dbReference type="NCBI Taxonomy" id="38727"/>
    <lineage>
        <taxon>Eukaryota</taxon>
        <taxon>Viridiplantae</taxon>
        <taxon>Streptophyta</taxon>
        <taxon>Embryophyta</taxon>
        <taxon>Tracheophyta</taxon>
        <taxon>Spermatophyta</taxon>
        <taxon>Magnoliopsida</taxon>
        <taxon>Liliopsida</taxon>
        <taxon>Poales</taxon>
        <taxon>Poaceae</taxon>
        <taxon>PACMAD clade</taxon>
        <taxon>Panicoideae</taxon>
        <taxon>Panicodae</taxon>
        <taxon>Paniceae</taxon>
        <taxon>Panicinae</taxon>
        <taxon>Panicum</taxon>
        <taxon>Panicum sect. Hiantes</taxon>
    </lineage>
</organism>
<evidence type="ECO:0000313" key="2">
    <source>
        <dbReference type="EMBL" id="KAG2659830.1"/>
    </source>
</evidence>
<keyword evidence="3" id="KW-1185">Reference proteome</keyword>
<proteinExistence type="predicted"/>
<evidence type="ECO:0000313" key="3">
    <source>
        <dbReference type="Proteomes" id="UP000823388"/>
    </source>
</evidence>
<dbReference type="AlphaFoldDB" id="A0A8T0XIS8"/>
<evidence type="ECO:0000256" key="1">
    <source>
        <dbReference type="SAM" id="MobiDB-lite"/>
    </source>
</evidence>
<feature type="region of interest" description="Disordered" evidence="1">
    <location>
        <begin position="1"/>
        <end position="108"/>
    </location>
</feature>
<protein>
    <submittedName>
        <fullName evidence="2">Uncharacterized protein</fullName>
    </submittedName>
</protein>
<comment type="caution">
    <text evidence="2">The sequence shown here is derived from an EMBL/GenBank/DDBJ whole genome shotgun (WGS) entry which is preliminary data.</text>
</comment>
<gene>
    <name evidence="2" type="ORF">PVAP13_1KG278900</name>
</gene>
<dbReference type="Proteomes" id="UP000823388">
    <property type="component" value="Chromosome 1K"/>
</dbReference>
<reference evidence="2" key="1">
    <citation type="submission" date="2020-05" db="EMBL/GenBank/DDBJ databases">
        <title>WGS assembly of Panicum virgatum.</title>
        <authorList>
            <person name="Lovell J.T."/>
            <person name="Jenkins J."/>
            <person name="Shu S."/>
            <person name="Juenger T.E."/>
            <person name="Schmutz J."/>
        </authorList>
    </citation>
    <scope>NUCLEOTIDE SEQUENCE</scope>
    <source>
        <strain evidence="2">AP13</strain>
    </source>
</reference>
<sequence>MFDSNNLCDEVCAGNDVDSADTGGAETASPARVSALPSSISDQPNQATSPTELGQQTESSAPDSYDPTGADPTEDLPPPAPGSPMAEGAASQIVQPTAPDDSRPRTRL</sequence>
<dbReference type="EMBL" id="CM029037">
    <property type="protein sequence ID" value="KAG2659830.1"/>
    <property type="molecule type" value="Genomic_DNA"/>
</dbReference>
<feature type="compositionally biased region" description="Polar residues" evidence="1">
    <location>
        <begin position="36"/>
        <end position="62"/>
    </location>
</feature>
<name>A0A8T0XIS8_PANVG</name>
<accession>A0A8T0XIS8</accession>